<evidence type="ECO:0000313" key="1">
    <source>
        <dbReference type="EMBL" id="VAV98879.1"/>
    </source>
</evidence>
<accession>A0A3B0S3L1</accession>
<dbReference type="EMBL" id="UOEE01000268">
    <property type="protein sequence ID" value="VAV98879.1"/>
    <property type="molecule type" value="Genomic_DNA"/>
</dbReference>
<proteinExistence type="predicted"/>
<protein>
    <submittedName>
        <fullName evidence="1">Uncharacterized protein</fullName>
    </submittedName>
</protein>
<reference evidence="1" key="1">
    <citation type="submission" date="2018-06" db="EMBL/GenBank/DDBJ databases">
        <authorList>
            <person name="Zhirakovskaya E."/>
        </authorList>
    </citation>
    <scope>NUCLEOTIDE SEQUENCE</scope>
</reference>
<dbReference type="AlphaFoldDB" id="A0A3B0S3L1"/>
<dbReference type="Gene3D" id="3.30.590.10">
    <property type="entry name" value="Glutamine synthetase/guanido kinase, catalytic domain"/>
    <property type="match status" value="1"/>
</dbReference>
<sequence length="331" mass="36824">MQNHTQLANLAIQHLQSQIAEMGFTPIVQFELEGCCLPAKPRELDTSHFLDFTAINQALSSLGVQGVCKAEYWEYQWEWASKMAGQSPLKTAQDLAIVKQNLPDILLQNGAKEVHIHPVFWQQKQANRPLLPAHQNDVFPGKPVHIPNAIQLSISALNVDGSNALLDNQLGAVLQNILLVRSYECCWLFAPIEAAYQRFQLKSNYDLDKELTSPSDISGGHQGSIGFFQRRDKHDQLVGGNWRKQARIEHRLGAACAAYHPQVNCAFALACLLEAIQMCKAGAPVLEPYRAELPVSLKAAKTEFAKSHWFQRALGKELKTAVLQNVDAKAD</sequence>
<organism evidence="1">
    <name type="scientific">hydrothermal vent metagenome</name>
    <dbReference type="NCBI Taxonomy" id="652676"/>
    <lineage>
        <taxon>unclassified sequences</taxon>
        <taxon>metagenomes</taxon>
        <taxon>ecological metagenomes</taxon>
    </lineage>
</organism>
<name>A0A3B0S3L1_9ZZZZ</name>
<gene>
    <name evidence="1" type="ORF">MNBD_ALPHA06-1658</name>
</gene>